<reference evidence="13 14" key="1">
    <citation type="submission" date="2024-01" db="EMBL/GenBank/DDBJ databases">
        <title>A draft genome for the cacao thread blight pathogen Marasmiellus scandens.</title>
        <authorList>
            <person name="Baruah I.K."/>
            <person name="Leung J."/>
            <person name="Bukari Y."/>
            <person name="Amoako-Attah I."/>
            <person name="Meinhardt L.W."/>
            <person name="Bailey B.A."/>
            <person name="Cohen S.P."/>
        </authorList>
    </citation>
    <scope>NUCLEOTIDE SEQUENCE [LARGE SCALE GENOMIC DNA]</scope>
    <source>
        <strain evidence="13 14">GH-19</strain>
    </source>
</reference>
<feature type="region of interest" description="Disordered" evidence="9">
    <location>
        <begin position="1"/>
        <end position="91"/>
    </location>
</feature>
<evidence type="ECO:0000313" key="14">
    <source>
        <dbReference type="Proteomes" id="UP001498398"/>
    </source>
</evidence>
<organism evidence="13 14">
    <name type="scientific">Marasmiellus scandens</name>
    <dbReference type="NCBI Taxonomy" id="2682957"/>
    <lineage>
        <taxon>Eukaryota</taxon>
        <taxon>Fungi</taxon>
        <taxon>Dikarya</taxon>
        <taxon>Basidiomycota</taxon>
        <taxon>Agaricomycotina</taxon>
        <taxon>Agaricomycetes</taxon>
        <taxon>Agaricomycetidae</taxon>
        <taxon>Agaricales</taxon>
        <taxon>Marasmiineae</taxon>
        <taxon>Omphalotaceae</taxon>
        <taxon>Marasmiellus</taxon>
    </lineage>
</organism>
<keyword evidence="14" id="KW-1185">Reference proteome</keyword>
<evidence type="ECO:0000256" key="8">
    <source>
        <dbReference type="RuleBase" id="RU362114"/>
    </source>
</evidence>
<evidence type="ECO:0000313" key="13">
    <source>
        <dbReference type="EMBL" id="KAK7468471.1"/>
    </source>
</evidence>
<evidence type="ECO:0000256" key="7">
    <source>
        <dbReference type="ARBA" id="ARBA00033987"/>
    </source>
</evidence>
<dbReference type="Pfam" id="PF00644">
    <property type="entry name" value="PARP"/>
    <property type="match status" value="1"/>
</dbReference>
<comment type="subcellular location">
    <subcellularLocation>
        <location evidence="1">Nucleus</location>
    </subcellularLocation>
</comment>
<sequence>MPPRKKTTDDSTPAAPTRTSARNAAKAAAAPAAAPAPTKPKSKGKRARAASDDEDEAPAPKPASKKAKKAKSADDADADANDADDDKKEEKKKMVTVLKRGAAPVDTMSGLVDTHQVYSNAEGVWDAMLNQTDVGDNKNKFYVLQLLHPIGNDSSCILFTRWGRVGENGQTQKKGPFASATAINEFKKQFKNKAGVNWEQRVGMVPKKGKYTWLERTFEDEDDKDEGSSSKPKSSKQDKEDLIIPDSKLDPAVQEFARLIFNTSYIDATLSSMNYDANKLPLGKLSKATILKGFAALKSLSEAIADPNSDIVKEHGTLQRACETLSNQYYSIIPHVSGRNRLPIISTEQHLKKELELVDALGDMEIASELISSSGIAKDENGHALNPLDNQFRSLALNKMEPLDHDSQEFKTLAAYARDTHGYTHSHINANVKQIYRVERGSETEAFTKAGFNGLPDGERMLLWHGSRTTNFAGILKQGLRIAPPEAPVNGYMFGKGVYFADMMSKSAGYCYPGMSGGIGVLLLCEVAVKPFYERYDAEYNADESCKAAGKRATKGLGRTQPTKWKDAGKATGNDELIGCHMPDGGGEDVDHQGYLQYNEYIVYDVSQIRVRYLFMVKM</sequence>
<dbReference type="Gene3D" id="3.90.228.10">
    <property type="match status" value="1"/>
</dbReference>
<dbReference type="PANTHER" id="PTHR10459">
    <property type="entry name" value="DNA LIGASE"/>
    <property type="match status" value="1"/>
</dbReference>
<evidence type="ECO:0000259" key="10">
    <source>
        <dbReference type="PROSITE" id="PS51059"/>
    </source>
</evidence>
<dbReference type="Gene3D" id="1.20.142.10">
    <property type="entry name" value="Poly(ADP-ribose) polymerase, regulatory domain"/>
    <property type="match status" value="1"/>
</dbReference>
<dbReference type="Pfam" id="PF05406">
    <property type="entry name" value="WGR"/>
    <property type="match status" value="1"/>
</dbReference>
<evidence type="ECO:0000256" key="3">
    <source>
        <dbReference type="ARBA" id="ARBA00022679"/>
    </source>
</evidence>
<dbReference type="InterPro" id="IPR012317">
    <property type="entry name" value="Poly(ADP-ribose)pol_cat_dom"/>
</dbReference>
<keyword evidence="2 8" id="KW-0328">Glycosyltransferase</keyword>
<dbReference type="InterPro" id="IPR036930">
    <property type="entry name" value="WGR_dom_sf"/>
</dbReference>
<dbReference type="PROSITE" id="PS51060">
    <property type="entry name" value="PARP_ALPHA_HD"/>
    <property type="match status" value="1"/>
</dbReference>
<evidence type="ECO:0000256" key="4">
    <source>
        <dbReference type="ARBA" id="ARBA00022695"/>
    </source>
</evidence>
<name>A0ABR1JZZ8_9AGAR</name>
<feature type="region of interest" description="Disordered" evidence="9">
    <location>
        <begin position="219"/>
        <end position="244"/>
    </location>
</feature>
<evidence type="ECO:0000259" key="11">
    <source>
        <dbReference type="PROSITE" id="PS51060"/>
    </source>
</evidence>
<dbReference type="PROSITE" id="PS51059">
    <property type="entry name" value="PARP_CATALYTIC"/>
    <property type="match status" value="1"/>
</dbReference>
<evidence type="ECO:0000259" key="12">
    <source>
        <dbReference type="PROSITE" id="PS51977"/>
    </source>
</evidence>
<dbReference type="InterPro" id="IPR050800">
    <property type="entry name" value="ARTD/PARP"/>
</dbReference>
<dbReference type="EC" id="2.4.2.-" evidence="8"/>
<dbReference type="CDD" id="cd07997">
    <property type="entry name" value="WGR_PARP"/>
    <property type="match status" value="1"/>
</dbReference>
<dbReference type="PANTHER" id="PTHR10459:SF60">
    <property type="entry name" value="POLY [ADP-RIBOSE] POLYMERASE 2"/>
    <property type="match status" value="1"/>
</dbReference>
<feature type="domain" description="WGR" evidence="12">
    <location>
        <begin position="114"/>
        <end position="211"/>
    </location>
</feature>
<dbReference type="SUPFAM" id="SSF47587">
    <property type="entry name" value="Domain of poly(ADP-ribose) polymerase"/>
    <property type="match status" value="1"/>
</dbReference>
<dbReference type="SUPFAM" id="SSF56399">
    <property type="entry name" value="ADP-ribosylation"/>
    <property type="match status" value="1"/>
</dbReference>
<evidence type="ECO:0000256" key="9">
    <source>
        <dbReference type="SAM" id="MobiDB-lite"/>
    </source>
</evidence>
<accession>A0ABR1JZZ8</accession>
<evidence type="ECO:0000256" key="5">
    <source>
        <dbReference type="ARBA" id="ARBA00023027"/>
    </source>
</evidence>
<keyword evidence="3 8" id="KW-0808">Transferase</keyword>
<proteinExistence type="predicted"/>
<keyword evidence="5 8" id="KW-0520">NAD</keyword>
<gene>
    <name evidence="13" type="ORF">VKT23_002980</name>
</gene>
<dbReference type="CDD" id="cd01437">
    <property type="entry name" value="parp_like"/>
    <property type="match status" value="1"/>
</dbReference>
<comment type="catalytic activity">
    <reaction evidence="7">
        <text>NAD(+) + (ADP-D-ribosyl)n-acceptor = nicotinamide + (ADP-D-ribosyl)n+1-acceptor + H(+).</text>
        <dbReference type="EC" id="2.4.2.30"/>
    </reaction>
</comment>
<feature type="domain" description="PARP catalytic" evidence="10">
    <location>
        <begin position="386"/>
        <end position="619"/>
    </location>
</feature>
<dbReference type="SMART" id="SM00773">
    <property type="entry name" value="WGR"/>
    <property type="match status" value="1"/>
</dbReference>
<protein>
    <recommendedName>
        <fullName evidence="8">Poly [ADP-ribose] polymerase</fullName>
        <shortName evidence="8">PARP</shortName>
        <ecNumber evidence="8">2.4.2.-</ecNumber>
    </recommendedName>
</protein>
<keyword evidence="4" id="KW-0548">Nucleotidyltransferase</keyword>
<feature type="domain" description="PARP alpha-helical" evidence="11">
    <location>
        <begin position="246"/>
        <end position="372"/>
    </location>
</feature>
<dbReference type="PROSITE" id="PS51977">
    <property type="entry name" value="WGR"/>
    <property type="match status" value="1"/>
</dbReference>
<feature type="compositionally biased region" description="Low complexity" evidence="9">
    <location>
        <begin position="24"/>
        <end position="36"/>
    </location>
</feature>
<dbReference type="SUPFAM" id="SSF142921">
    <property type="entry name" value="WGR domain-like"/>
    <property type="match status" value="1"/>
</dbReference>
<dbReference type="Gene3D" id="2.20.140.10">
    <property type="entry name" value="WGR domain"/>
    <property type="match status" value="1"/>
</dbReference>
<feature type="compositionally biased region" description="Acidic residues" evidence="9">
    <location>
        <begin position="75"/>
        <end position="84"/>
    </location>
</feature>
<dbReference type="InterPro" id="IPR036616">
    <property type="entry name" value="Poly(ADP-ribose)pol_reg_dom_sf"/>
</dbReference>
<dbReference type="Proteomes" id="UP001498398">
    <property type="component" value="Unassembled WGS sequence"/>
</dbReference>
<comment type="caution">
    <text evidence="13">The sequence shown here is derived from an EMBL/GenBank/DDBJ whole genome shotgun (WGS) entry which is preliminary data.</text>
</comment>
<dbReference type="EMBL" id="JBANRG010000003">
    <property type="protein sequence ID" value="KAK7468471.1"/>
    <property type="molecule type" value="Genomic_DNA"/>
</dbReference>
<evidence type="ECO:0000256" key="2">
    <source>
        <dbReference type="ARBA" id="ARBA00022676"/>
    </source>
</evidence>
<evidence type="ECO:0000256" key="6">
    <source>
        <dbReference type="ARBA" id="ARBA00023242"/>
    </source>
</evidence>
<keyword evidence="6" id="KW-0539">Nucleus</keyword>
<dbReference type="InterPro" id="IPR004102">
    <property type="entry name" value="Poly(ADP-ribose)pol_reg_dom"/>
</dbReference>
<dbReference type="Pfam" id="PF02877">
    <property type="entry name" value="PARP_reg"/>
    <property type="match status" value="1"/>
</dbReference>
<dbReference type="InterPro" id="IPR008893">
    <property type="entry name" value="WGR_domain"/>
</dbReference>
<evidence type="ECO:0000256" key="1">
    <source>
        <dbReference type="ARBA" id="ARBA00004123"/>
    </source>
</evidence>